<sequence length="302" mass="32377">MERQIDSGLPGRLAAGPISWGVCEVPGWGLQLPPDRVFAEMTSLGITATELGPLGWLPHDGAEARRVLDRHGLQLVGGFVPVIVHEPQQDLEYAKRSAAQLAQAGGELFVAATVQDQAWSAPVPLGEDGWKHAGSHLHELAAIARHEGVELVLHPHAGTLLETAQDVDLALAHTTVPWCFDTGHLLIGGVDPVAFATDHSGRIGHVHFKDVDKEVARRFNHGELTLMQAVQHGLFQPLGSGDAHIDEVVDALRRSGYSRWLVLEQDLAITGSEPPAGGGPTLDVAKSIEFLSTLAPEEAIHR</sequence>
<evidence type="ECO:0000313" key="2">
    <source>
        <dbReference type="EMBL" id="RKQ86021.1"/>
    </source>
</evidence>
<evidence type="ECO:0000313" key="3">
    <source>
        <dbReference type="Proteomes" id="UP000278962"/>
    </source>
</evidence>
<feature type="domain" description="Xylose isomerase-like TIM barrel" evidence="1">
    <location>
        <begin position="40"/>
        <end position="267"/>
    </location>
</feature>
<proteinExistence type="predicted"/>
<name>A0A660KWB1_9ACTN</name>
<dbReference type="PANTHER" id="PTHR12110">
    <property type="entry name" value="HYDROXYPYRUVATE ISOMERASE"/>
    <property type="match status" value="1"/>
</dbReference>
<dbReference type="Gene3D" id="3.20.20.150">
    <property type="entry name" value="Divalent-metal-dependent TIM barrel enzymes"/>
    <property type="match status" value="1"/>
</dbReference>
<accession>A0A660KWB1</accession>
<dbReference type="AlphaFoldDB" id="A0A660KWB1"/>
<keyword evidence="3" id="KW-1185">Reference proteome</keyword>
<gene>
    <name evidence="2" type="ORF">C8N24_4029</name>
</gene>
<dbReference type="Pfam" id="PF01261">
    <property type="entry name" value="AP_endonuc_2"/>
    <property type="match status" value="1"/>
</dbReference>
<protein>
    <submittedName>
        <fullName evidence="2">2-keto-myo-inositol dehydratase</fullName>
    </submittedName>
</protein>
<dbReference type="PANTHER" id="PTHR12110:SF41">
    <property type="entry name" value="INOSOSE DEHYDRATASE"/>
    <property type="match status" value="1"/>
</dbReference>
<dbReference type="InterPro" id="IPR036237">
    <property type="entry name" value="Xyl_isomerase-like_sf"/>
</dbReference>
<evidence type="ECO:0000259" key="1">
    <source>
        <dbReference type="Pfam" id="PF01261"/>
    </source>
</evidence>
<dbReference type="RefSeq" id="WP_147447897.1">
    <property type="nucleotide sequence ID" value="NZ_RBIL01000002.1"/>
</dbReference>
<dbReference type="EMBL" id="RBIL01000002">
    <property type="protein sequence ID" value="RKQ86021.1"/>
    <property type="molecule type" value="Genomic_DNA"/>
</dbReference>
<dbReference type="SUPFAM" id="SSF51658">
    <property type="entry name" value="Xylose isomerase-like"/>
    <property type="match status" value="1"/>
</dbReference>
<comment type="caution">
    <text evidence="2">The sequence shown here is derived from an EMBL/GenBank/DDBJ whole genome shotgun (WGS) entry which is preliminary data.</text>
</comment>
<dbReference type="OrthoDB" id="104997at2"/>
<organism evidence="2 3">
    <name type="scientific">Solirubrobacter pauli</name>
    <dbReference type="NCBI Taxonomy" id="166793"/>
    <lineage>
        <taxon>Bacteria</taxon>
        <taxon>Bacillati</taxon>
        <taxon>Actinomycetota</taxon>
        <taxon>Thermoleophilia</taxon>
        <taxon>Solirubrobacterales</taxon>
        <taxon>Solirubrobacteraceae</taxon>
        <taxon>Solirubrobacter</taxon>
    </lineage>
</organism>
<reference evidence="2 3" key="1">
    <citation type="submission" date="2018-10" db="EMBL/GenBank/DDBJ databases">
        <title>Genomic Encyclopedia of Archaeal and Bacterial Type Strains, Phase II (KMG-II): from individual species to whole genera.</title>
        <authorList>
            <person name="Goeker M."/>
        </authorList>
    </citation>
    <scope>NUCLEOTIDE SEQUENCE [LARGE SCALE GENOMIC DNA]</scope>
    <source>
        <strain evidence="2 3">DSM 14954</strain>
    </source>
</reference>
<dbReference type="Proteomes" id="UP000278962">
    <property type="component" value="Unassembled WGS sequence"/>
</dbReference>
<dbReference type="InterPro" id="IPR013022">
    <property type="entry name" value="Xyl_isomerase-like_TIM-brl"/>
</dbReference>
<dbReference type="InterPro" id="IPR050312">
    <property type="entry name" value="IolE/XylAMocC-like"/>
</dbReference>